<proteinExistence type="predicted"/>
<evidence type="ECO:0000313" key="5">
    <source>
        <dbReference type="Proteomes" id="UP000322159"/>
    </source>
</evidence>
<organism evidence="4 5">
    <name type="scientific">Protaetiibacter larvae</name>
    <dbReference type="NCBI Taxonomy" id="2592654"/>
    <lineage>
        <taxon>Bacteria</taxon>
        <taxon>Bacillati</taxon>
        <taxon>Actinomycetota</taxon>
        <taxon>Actinomycetes</taxon>
        <taxon>Micrococcales</taxon>
        <taxon>Microbacteriaceae</taxon>
        <taxon>Protaetiibacter</taxon>
    </lineage>
</organism>
<dbReference type="InterPro" id="IPR001647">
    <property type="entry name" value="HTH_TetR"/>
</dbReference>
<feature type="DNA-binding region" description="H-T-H motif" evidence="2">
    <location>
        <begin position="41"/>
        <end position="60"/>
    </location>
</feature>
<dbReference type="PROSITE" id="PS50977">
    <property type="entry name" value="HTH_TETR_2"/>
    <property type="match status" value="1"/>
</dbReference>
<dbReference type="AlphaFoldDB" id="A0A5C1YAS4"/>
<keyword evidence="5" id="KW-1185">Reference proteome</keyword>
<gene>
    <name evidence="4" type="ORF">FLP23_10050</name>
</gene>
<dbReference type="KEGG" id="lyk:FLP23_10050"/>
<dbReference type="PANTHER" id="PTHR30055:SF146">
    <property type="entry name" value="HTH-TYPE TRANSCRIPTIONAL DUAL REGULATOR CECR"/>
    <property type="match status" value="1"/>
</dbReference>
<dbReference type="GO" id="GO:0000976">
    <property type="term" value="F:transcription cis-regulatory region binding"/>
    <property type="evidence" value="ECO:0007669"/>
    <property type="project" value="TreeGrafter"/>
</dbReference>
<dbReference type="PANTHER" id="PTHR30055">
    <property type="entry name" value="HTH-TYPE TRANSCRIPTIONAL REGULATOR RUTR"/>
    <property type="match status" value="1"/>
</dbReference>
<dbReference type="Proteomes" id="UP000322159">
    <property type="component" value="Chromosome"/>
</dbReference>
<dbReference type="OrthoDB" id="3691941at2"/>
<evidence type="ECO:0000259" key="3">
    <source>
        <dbReference type="PROSITE" id="PS50977"/>
    </source>
</evidence>
<evidence type="ECO:0000313" key="4">
    <source>
        <dbReference type="EMBL" id="QEO10319.1"/>
    </source>
</evidence>
<sequence length="211" mass="22967">MSSMTTTAPEPATRMRSEDRRLLILEAATAVFGERGYHGATTDVIARAAGVSQPYVVRIFGSKEALFLEVVDRALERILGSFRAALDEAAGSDAQLGPHELAGCVARHYVDLLADRGLLLCLMQAFLLGSDPVVGPAARGGLRRVHVFLRDEVGLAPDDIREFLANGMLLNTVVGLRMADDYESDPVSRELLDQVLPTKLPLLLELRNRES</sequence>
<feature type="domain" description="HTH tetR-type" evidence="3">
    <location>
        <begin position="18"/>
        <end position="78"/>
    </location>
</feature>
<dbReference type="EMBL" id="CP043504">
    <property type="protein sequence ID" value="QEO10319.1"/>
    <property type="molecule type" value="Genomic_DNA"/>
</dbReference>
<dbReference type="PRINTS" id="PR00455">
    <property type="entry name" value="HTHTETR"/>
</dbReference>
<protein>
    <submittedName>
        <fullName evidence="4">TetR/AcrR family transcriptional regulator</fullName>
    </submittedName>
</protein>
<dbReference type="InterPro" id="IPR050109">
    <property type="entry name" value="HTH-type_TetR-like_transc_reg"/>
</dbReference>
<dbReference type="GO" id="GO:0003700">
    <property type="term" value="F:DNA-binding transcription factor activity"/>
    <property type="evidence" value="ECO:0007669"/>
    <property type="project" value="TreeGrafter"/>
</dbReference>
<keyword evidence="1 2" id="KW-0238">DNA-binding</keyword>
<dbReference type="SUPFAM" id="SSF46689">
    <property type="entry name" value="Homeodomain-like"/>
    <property type="match status" value="1"/>
</dbReference>
<reference evidence="4 5" key="1">
    <citation type="submission" date="2019-09" db="EMBL/GenBank/DDBJ databases">
        <title>Genome sequencing of strain KACC 19322.</title>
        <authorList>
            <person name="Heo J."/>
            <person name="Kim S.-J."/>
            <person name="Kim J.-S."/>
            <person name="Hong S.-B."/>
            <person name="Kwon S.-W."/>
        </authorList>
    </citation>
    <scope>NUCLEOTIDE SEQUENCE [LARGE SCALE GENOMIC DNA]</scope>
    <source>
        <strain evidence="4 5">KACC 19322</strain>
    </source>
</reference>
<dbReference type="InterPro" id="IPR009057">
    <property type="entry name" value="Homeodomain-like_sf"/>
</dbReference>
<evidence type="ECO:0000256" key="1">
    <source>
        <dbReference type="ARBA" id="ARBA00023125"/>
    </source>
</evidence>
<evidence type="ECO:0000256" key="2">
    <source>
        <dbReference type="PROSITE-ProRule" id="PRU00335"/>
    </source>
</evidence>
<dbReference type="Pfam" id="PF00440">
    <property type="entry name" value="TetR_N"/>
    <property type="match status" value="1"/>
</dbReference>
<name>A0A5C1YAS4_9MICO</name>
<accession>A0A5C1YAS4</accession>
<dbReference type="Gene3D" id="1.10.357.10">
    <property type="entry name" value="Tetracycline Repressor, domain 2"/>
    <property type="match status" value="1"/>
</dbReference>